<feature type="transmembrane region" description="Helical" evidence="8">
    <location>
        <begin position="233"/>
        <end position="254"/>
    </location>
</feature>
<dbReference type="OrthoDB" id="57451at2157"/>
<dbReference type="CDD" id="cd06261">
    <property type="entry name" value="TM_PBP2"/>
    <property type="match status" value="1"/>
</dbReference>
<comment type="subcellular location">
    <subcellularLocation>
        <location evidence="1 8">Cell membrane</location>
        <topology evidence="1 8">Multi-pass membrane protein</topology>
    </subcellularLocation>
</comment>
<reference evidence="10 12" key="2">
    <citation type="journal article" date="2012" name="BMC Genomics">
        <title>A comparative genomics perspective on the genetic content of the alkaliphilic haloarchaeon Natrialba magadii ATCC 43099T.</title>
        <authorList>
            <person name="Siddaramappa S."/>
            <person name="Challacombe J.F."/>
            <person name="Decastro R.E."/>
            <person name="Pfeiffer F."/>
            <person name="Sastre D.E."/>
            <person name="Gimenez M.I."/>
            <person name="Paggi R.A."/>
            <person name="Detter J.C."/>
            <person name="Davenport K.W."/>
            <person name="Goodwin L.A."/>
            <person name="Kyrpides N."/>
            <person name="Tapia R."/>
            <person name="Pitluck S."/>
            <person name="Lucas S."/>
            <person name="Woyke T."/>
            <person name="Maupin-Furlow J.A."/>
        </authorList>
    </citation>
    <scope>NUCLEOTIDE SEQUENCE [LARGE SCALE GENOMIC DNA]</scope>
    <source>
        <strain evidence="10">ATCC 43099</strain>
        <strain evidence="12">ATCC 43099 / DSM 3394 / CCM 3739 / CIP 104546 / IAM 13178 / JCM 8861 / NBRC 102185 / NCIMB 2190 / MS3</strain>
    </source>
</reference>
<dbReference type="PROSITE" id="PS50928">
    <property type="entry name" value="ABC_TM1"/>
    <property type="match status" value="1"/>
</dbReference>
<sequence length="313" mass="34618">MSTPTPDSGSTAGGVRQRSRQYLRQILDAFRDRPRARLLVLVGIPAFVLLLFFILPLAYMVWLSFHDGMPPASLTLENYLNVVTTDLYLRVVWRTTVLTVQTTALVVILGYTLAYSMARFSKRTTLLLLLVILPFWTNYIVRMYALINIFSRDGLLDWMQIVTGLAQDPSGIMYTHTAVLLGLTYVWLPLATLPFYASLTNMDDNLIEAAKDLGAGPIETFFTVTLPMTKNGVIGGIILVAIPTFGAFVTPTLLGGTDQLMIGMVIENQFTEAFNWPFGSALSVIVSAFVVLMLLVAVKFGASDVVTRRSDTQ</sequence>
<evidence type="ECO:0000256" key="3">
    <source>
        <dbReference type="ARBA" id="ARBA00022448"/>
    </source>
</evidence>
<organism evidence="10 12">
    <name type="scientific">Natrialba magadii (strain ATCC 43099 / DSM 3394 / CCM 3739 / CIP 104546 / IAM 13178 / JCM 8861 / NBRC 102185 / NCIMB 2190 / MS3)</name>
    <name type="common">Natronobacterium magadii</name>
    <dbReference type="NCBI Taxonomy" id="547559"/>
    <lineage>
        <taxon>Archaea</taxon>
        <taxon>Methanobacteriati</taxon>
        <taxon>Methanobacteriota</taxon>
        <taxon>Stenosarchaea group</taxon>
        <taxon>Halobacteria</taxon>
        <taxon>Halobacteriales</taxon>
        <taxon>Natrialbaceae</taxon>
        <taxon>Natrialba</taxon>
    </lineage>
</organism>
<dbReference type="PATRIC" id="fig|547559.17.peg.169"/>
<dbReference type="SUPFAM" id="SSF161098">
    <property type="entry name" value="MetI-like"/>
    <property type="match status" value="1"/>
</dbReference>
<proteinExistence type="inferred from homology"/>
<accession>L9VBR4</accession>
<dbReference type="STRING" id="547559.Nmag_0083"/>
<gene>
    <name evidence="10" type="ordered locus">Nmag_0083</name>
    <name evidence="11" type="ORF">C500_00892</name>
</gene>
<keyword evidence="4" id="KW-1003">Cell membrane</keyword>
<feature type="transmembrane region" description="Helical" evidence="8">
    <location>
        <begin position="274"/>
        <end position="298"/>
    </location>
</feature>
<evidence type="ECO:0000259" key="9">
    <source>
        <dbReference type="PROSITE" id="PS50928"/>
    </source>
</evidence>
<dbReference type="Gene3D" id="1.10.3720.10">
    <property type="entry name" value="MetI-like"/>
    <property type="match status" value="1"/>
</dbReference>
<feature type="transmembrane region" description="Helical" evidence="8">
    <location>
        <begin position="91"/>
        <end position="114"/>
    </location>
</feature>
<keyword evidence="3 8" id="KW-0813">Transport</keyword>
<dbReference type="PANTHER" id="PTHR42929:SF1">
    <property type="entry name" value="INNER MEMBRANE ABC TRANSPORTER PERMEASE PROTEIN YDCU-RELATED"/>
    <property type="match status" value="1"/>
</dbReference>
<dbReference type="Pfam" id="PF00528">
    <property type="entry name" value="BPD_transp_1"/>
    <property type="match status" value="1"/>
</dbReference>
<dbReference type="GeneID" id="8822902"/>
<evidence type="ECO:0000256" key="7">
    <source>
        <dbReference type="ARBA" id="ARBA00023136"/>
    </source>
</evidence>
<dbReference type="eggNOG" id="arCOG00161">
    <property type="taxonomic scope" value="Archaea"/>
</dbReference>
<keyword evidence="5 8" id="KW-0812">Transmembrane</keyword>
<dbReference type="InterPro" id="IPR035906">
    <property type="entry name" value="MetI-like_sf"/>
</dbReference>
<name>D3SVW3_NATMM</name>
<accession>D3SVW3</accession>
<evidence type="ECO:0000256" key="5">
    <source>
        <dbReference type="ARBA" id="ARBA00022692"/>
    </source>
</evidence>
<dbReference type="KEGG" id="nmg:Nmag_0083"/>
<keyword evidence="6 8" id="KW-1133">Transmembrane helix</keyword>
<evidence type="ECO:0000313" key="13">
    <source>
        <dbReference type="Proteomes" id="UP000011543"/>
    </source>
</evidence>
<dbReference type="GO" id="GO:0005886">
    <property type="term" value="C:plasma membrane"/>
    <property type="evidence" value="ECO:0007669"/>
    <property type="project" value="UniProtKB-SubCell"/>
</dbReference>
<dbReference type="GO" id="GO:0055085">
    <property type="term" value="P:transmembrane transport"/>
    <property type="evidence" value="ECO:0007669"/>
    <property type="project" value="InterPro"/>
</dbReference>
<evidence type="ECO:0000313" key="10">
    <source>
        <dbReference type="EMBL" id="ADD03682.2"/>
    </source>
</evidence>
<comment type="similarity">
    <text evidence="2">Belongs to the binding-protein-dependent transport system permease family. CysTW subfamily.</text>
</comment>
<feature type="transmembrane region" description="Helical" evidence="8">
    <location>
        <begin position="126"/>
        <end position="151"/>
    </location>
</feature>
<evidence type="ECO:0000313" key="12">
    <source>
        <dbReference type="Proteomes" id="UP000001879"/>
    </source>
</evidence>
<evidence type="ECO:0000313" key="11">
    <source>
        <dbReference type="EMBL" id="ELY34447.1"/>
    </source>
</evidence>
<dbReference type="InterPro" id="IPR000515">
    <property type="entry name" value="MetI-like"/>
</dbReference>
<reference evidence="12" key="1">
    <citation type="submission" date="2010-02" db="EMBL/GenBank/DDBJ databases">
        <title>Complete sequence of chromosome of Natrialba magadii ATCC 43099.</title>
        <authorList>
            <consortium name="US DOE Joint Genome Institute"/>
            <person name="Lucas S."/>
            <person name="Copeland A."/>
            <person name="Lapidus A."/>
            <person name="Cheng J.-F."/>
            <person name="Bruce D."/>
            <person name="Goodwin L."/>
            <person name="Pitluck S."/>
            <person name="Davenport K."/>
            <person name="Saunders E."/>
            <person name="Detter J.C."/>
            <person name="Han C."/>
            <person name="Tapia R."/>
            <person name="Land M."/>
            <person name="Hauser L."/>
            <person name="Kyrpides N."/>
            <person name="Mikhailova N."/>
            <person name="De Castro R.E."/>
            <person name="Maupin-Furlow J.A."/>
            <person name="Woyke T."/>
        </authorList>
    </citation>
    <scope>NUCLEOTIDE SEQUENCE [LARGE SCALE GENOMIC DNA]</scope>
    <source>
        <strain evidence="12">ATCC 43099 / DSM 3394 / CCM 3739 / CIP 104546 / IAM 13178 / JCM 8861 / NBRC 102185 / NCIMB 2190 / MS3</strain>
    </source>
</reference>
<keyword evidence="12" id="KW-1185">Reference proteome</keyword>
<dbReference type="PANTHER" id="PTHR42929">
    <property type="entry name" value="INNER MEMBRANE ABC TRANSPORTER PERMEASE PROTEIN YDCU-RELATED-RELATED"/>
    <property type="match status" value="1"/>
</dbReference>
<feature type="transmembrane region" description="Helical" evidence="8">
    <location>
        <begin position="38"/>
        <end position="62"/>
    </location>
</feature>
<evidence type="ECO:0000256" key="6">
    <source>
        <dbReference type="ARBA" id="ARBA00022989"/>
    </source>
</evidence>
<dbReference type="RefSeq" id="WP_004267074.1">
    <property type="nucleotide sequence ID" value="NC_013922.1"/>
</dbReference>
<evidence type="ECO:0000256" key="1">
    <source>
        <dbReference type="ARBA" id="ARBA00004651"/>
    </source>
</evidence>
<evidence type="ECO:0000256" key="2">
    <source>
        <dbReference type="ARBA" id="ARBA00007069"/>
    </source>
</evidence>
<dbReference type="EMBL" id="AOHS01000007">
    <property type="protein sequence ID" value="ELY34447.1"/>
    <property type="molecule type" value="Genomic_DNA"/>
</dbReference>
<dbReference type="AlphaFoldDB" id="D3SVW3"/>
<dbReference type="PaxDb" id="547559-Nmag_0083"/>
<feature type="transmembrane region" description="Helical" evidence="8">
    <location>
        <begin position="171"/>
        <end position="196"/>
    </location>
</feature>
<keyword evidence="7 8" id="KW-0472">Membrane</keyword>
<evidence type="ECO:0000256" key="4">
    <source>
        <dbReference type="ARBA" id="ARBA00022475"/>
    </source>
</evidence>
<dbReference type="Proteomes" id="UP000001879">
    <property type="component" value="Chromosome"/>
</dbReference>
<reference evidence="11 13" key="3">
    <citation type="journal article" date="2014" name="PLoS Genet.">
        <title>Phylogenetically driven sequencing of extremely halophilic archaea reveals strategies for static and dynamic osmo-response.</title>
        <authorList>
            <person name="Becker E.A."/>
            <person name="Seitzer P.M."/>
            <person name="Tritt A."/>
            <person name="Larsen D."/>
            <person name="Krusor M."/>
            <person name="Yao A.I."/>
            <person name="Wu D."/>
            <person name="Madern D."/>
            <person name="Eisen J.A."/>
            <person name="Darling A.E."/>
            <person name="Facciotti M.T."/>
        </authorList>
    </citation>
    <scope>NUCLEOTIDE SEQUENCE [LARGE SCALE GENOMIC DNA]</scope>
    <source>
        <strain evidence="13">ATCC 43099 / DSM 3394 / CCM 3739 / CIP 104546 / IAM 13178 / JCM 8861 / NBRC 102185 / NCIMB 2190 / MS3</strain>
        <strain evidence="11">MS-3</strain>
    </source>
</reference>
<protein>
    <submittedName>
        <fullName evidence="10">ABC-type transport system permease protein (Probable substrate spermidine/putrescine)</fullName>
    </submittedName>
    <submittedName>
        <fullName evidence="11">Binding-protein-dependent transport system inner membrane protein</fullName>
    </submittedName>
</protein>
<dbReference type="EMBL" id="CP001932">
    <property type="protein sequence ID" value="ADD03682.2"/>
    <property type="molecule type" value="Genomic_DNA"/>
</dbReference>
<reference evidence="10" key="4">
    <citation type="submission" date="2016-09" db="EMBL/GenBank/DDBJ databases">
        <authorList>
            <person name="Pfeiffer F."/>
        </authorList>
    </citation>
    <scope>NUCLEOTIDE SEQUENCE</scope>
    <source>
        <strain evidence="10">ATCC 43099</strain>
    </source>
</reference>
<dbReference type="Proteomes" id="UP000011543">
    <property type="component" value="Unassembled WGS sequence"/>
</dbReference>
<feature type="domain" description="ABC transmembrane type-1" evidence="9">
    <location>
        <begin position="92"/>
        <end position="297"/>
    </location>
</feature>
<evidence type="ECO:0000256" key="8">
    <source>
        <dbReference type="RuleBase" id="RU363032"/>
    </source>
</evidence>